<dbReference type="AlphaFoldDB" id="A0A6M3JWF4"/>
<name>A0A6M3JWF4_9ZZZZ</name>
<protein>
    <submittedName>
        <fullName evidence="2">Uncharacterized protein</fullName>
    </submittedName>
</protein>
<evidence type="ECO:0000313" key="2">
    <source>
        <dbReference type="EMBL" id="QJA74380.1"/>
    </source>
</evidence>
<reference evidence="2" key="1">
    <citation type="submission" date="2020-03" db="EMBL/GenBank/DDBJ databases">
        <title>The deep terrestrial virosphere.</title>
        <authorList>
            <person name="Holmfeldt K."/>
            <person name="Nilsson E."/>
            <person name="Simone D."/>
            <person name="Lopez-Fernandez M."/>
            <person name="Wu X."/>
            <person name="de Brujin I."/>
            <person name="Lundin D."/>
            <person name="Andersson A."/>
            <person name="Bertilsson S."/>
            <person name="Dopson M."/>
        </authorList>
    </citation>
    <scope>NUCLEOTIDE SEQUENCE</scope>
    <source>
        <strain evidence="2">MM415A02025</strain>
        <strain evidence="1">MM415B00647</strain>
    </source>
</reference>
<dbReference type="EMBL" id="MT142094">
    <property type="protein sequence ID" value="QJA74380.1"/>
    <property type="molecule type" value="Genomic_DNA"/>
</dbReference>
<sequence length="53" mass="6168">MIVCDDGHVDICYDYRDCPLCKCIAEKECLEYDIRELKDIIDGLERELNNLTG</sequence>
<accession>A0A6M3JWF4</accession>
<gene>
    <name evidence="2" type="ORF">MM415A02025_0002</name>
    <name evidence="1" type="ORF">MM415B00647_0018</name>
</gene>
<organism evidence="2">
    <name type="scientific">viral metagenome</name>
    <dbReference type="NCBI Taxonomy" id="1070528"/>
    <lineage>
        <taxon>unclassified sequences</taxon>
        <taxon>metagenomes</taxon>
        <taxon>organismal metagenomes</taxon>
    </lineage>
</organism>
<dbReference type="EMBL" id="MT141491">
    <property type="protein sequence ID" value="QJA63145.1"/>
    <property type="molecule type" value="Genomic_DNA"/>
</dbReference>
<evidence type="ECO:0000313" key="1">
    <source>
        <dbReference type="EMBL" id="QJA63145.1"/>
    </source>
</evidence>
<proteinExistence type="predicted"/>